<keyword evidence="1" id="KW-1185">Reference proteome</keyword>
<proteinExistence type="predicted"/>
<dbReference type="WBParaSite" id="nRc.2.0.1.t13923-RA">
    <property type="protein sequence ID" value="nRc.2.0.1.t13923-RA"/>
    <property type="gene ID" value="nRc.2.0.1.g13923"/>
</dbReference>
<sequence>MNHIRSSHRSSLEELSLDALLHLRIKGPNDLEQFKVGKYAKAWVAANHLHTVDPIQQKKKTRDEKKLDDEVEQTDFAYLPSSAIF</sequence>
<organism evidence="1 2">
    <name type="scientific">Romanomermis culicivorax</name>
    <name type="common">Nematode worm</name>
    <dbReference type="NCBI Taxonomy" id="13658"/>
    <lineage>
        <taxon>Eukaryota</taxon>
        <taxon>Metazoa</taxon>
        <taxon>Ecdysozoa</taxon>
        <taxon>Nematoda</taxon>
        <taxon>Enoplea</taxon>
        <taxon>Dorylaimia</taxon>
        <taxon>Mermithida</taxon>
        <taxon>Mermithoidea</taxon>
        <taxon>Mermithidae</taxon>
        <taxon>Romanomermis</taxon>
    </lineage>
</organism>
<dbReference type="AlphaFoldDB" id="A0A915IKJ1"/>
<evidence type="ECO:0000313" key="2">
    <source>
        <dbReference type="WBParaSite" id="nRc.2.0.1.t13923-RA"/>
    </source>
</evidence>
<protein>
    <submittedName>
        <fullName evidence="2">Uncharacterized protein</fullName>
    </submittedName>
</protein>
<reference evidence="2" key="1">
    <citation type="submission" date="2022-11" db="UniProtKB">
        <authorList>
            <consortium name="WormBaseParasite"/>
        </authorList>
    </citation>
    <scope>IDENTIFICATION</scope>
</reference>
<accession>A0A915IKJ1</accession>
<evidence type="ECO:0000313" key="1">
    <source>
        <dbReference type="Proteomes" id="UP000887565"/>
    </source>
</evidence>
<dbReference type="Proteomes" id="UP000887565">
    <property type="component" value="Unplaced"/>
</dbReference>
<name>A0A915IKJ1_ROMCU</name>